<comment type="function">
    <text evidence="8">May be involved in iron transport and iron homeostasis.</text>
</comment>
<evidence type="ECO:0000256" key="2">
    <source>
        <dbReference type="ARBA" id="ARBA00006279"/>
    </source>
</evidence>
<feature type="transmembrane region" description="Helical" evidence="8">
    <location>
        <begin position="58"/>
        <end position="82"/>
    </location>
</feature>
<feature type="transmembrane region" description="Helical" evidence="8">
    <location>
        <begin position="457"/>
        <end position="477"/>
    </location>
</feature>
<dbReference type="Gene3D" id="1.20.1250.20">
    <property type="entry name" value="MFS general substrate transporter like domains"/>
    <property type="match status" value="1"/>
</dbReference>
<reference evidence="9" key="1">
    <citation type="submission" date="2023-03" db="EMBL/GenBank/DDBJ databases">
        <authorList>
            <person name="Julca I."/>
        </authorList>
    </citation>
    <scope>NUCLEOTIDE SEQUENCE</scope>
</reference>
<evidence type="ECO:0000256" key="3">
    <source>
        <dbReference type="ARBA" id="ARBA00022448"/>
    </source>
</evidence>
<feature type="transmembrane region" description="Helical" evidence="8">
    <location>
        <begin position="129"/>
        <end position="156"/>
    </location>
</feature>
<keyword evidence="4 8" id="KW-0812">Transmembrane</keyword>
<evidence type="ECO:0000256" key="6">
    <source>
        <dbReference type="ARBA" id="ARBA00023136"/>
    </source>
</evidence>
<dbReference type="PANTHER" id="PTHR11660">
    <property type="entry name" value="SOLUTE CARRIER FAMILY 40 MEMBER"/>
    <property type="match status" value="1"/>
</dbReference>
<dbReference type="Pfam" id="PF06963">
    <property type="entry name" value="FPN1"/>
    <property type="match status" value="1"/>
</dbReference>
<comment type="similarity">
    <text evidence="2 8">Belongs to the ferroportin (FP) (TC 2.A.100) family. SLC40A subfamily.</text>
</comment>
<evidence type="ECO:0000313" key="9">
    <source>
        <dbReference type="EMBL" id="CAI9111730.1"/>
    </source>
</evidence>
<comment type="caution">
    <text evidence="8">Lacks conserved residue(s) required for the propagation of feature annotation.</text>
</comment>
<proteinExistence type="inferred from homology"/>
<name>A0AAV1DY20_OLDCO</name>
<accession>A0AAV1DY20</accession>
<protein>
    <recommendedName>
        <fullName evidence="8">Solute carrier family 40 member</fullName>
    </recommendedName>
</protein>
<dbReference type="CDD" id="cd17480">
    <property type="entry name" value="MFS_SLC40A1_like"/>
    <property type="match status" value="1"/>
</dbReference>
<feature type="transmembrane region" description="Helical" evidence="8">
    <location>
        <begin position="363"/>
        <end position="383"/>
    </location>
</feature>
<evidence type="ECO:0000256" key="5">
    <source>
        <dbReference type="ARBA" id="ARBA00022989"/>
    </source>
</evidence>
<dbReference type="GO" id="GO:0016020">
    <property type="term" value="C:membrane"/>
    <property type="evidence" value="ECO:0007669"/>
    <property type="project" value="UniProtKB-SubCell"/>
</dbReference>
<dbReference type="Proteomes" id="UP001161247">
    <property type="component" value="Chromosome 7"/>
</dbReference>
<feature type="transmembrane region" description="Helical" evidence="8">
    <location>
        <begin position="94"/>
        <end position="117"/>
    </location>
</feature>
<keyword evidence="5 8" id="KW-1133">Transmembrane helix</keyword>
<dbReference type="EMBL" id="OX459124">
    <property type="protein sequence ID" value="CAI9111730.1"/>
    <property type="molecule type" value="Genomic_DNA"/>
</dbReference>
<sequence>MESPPAESPLSSKNQNSDQHADAAIRYLYIGHFLSRWGTRMWEFSVALYMINLWPDSLFLAAVYGMVDSASIALFGPLIGSWVDYYPYLIVVKVWLFAQNLSFLIAGGAVIALLLALHDDGKVGEGKKMAFLLMVFVINVSGAVGVLSTLAGTILVEREWVVVISQTHSEEFLTRMNSVIRRIDLFCKLGAPVVSGFIISFASLIASALSLALWNVLSVCLQYWLFMSVYYGIPALSETCSRKRAIKKSSTEDIEMIPLNHSEEECDKGYELKCTNLLRKLMRISCVSAWKVYLKQDVVLSGVSLALLYFNVLSFGTLMTAALEWERIPVYIIGIGRGISAIIGILATFLYPILESRLSSSVPAGFSSVWSQWTCLLICAASIWIPDRFASACTLMGGVALSRLGLWMFDLSVIQQMQDQVPESERCVVGGVQNSLQSIFDLITYVMGMIISDPKDFWKLILISLLVVTHAAALYSLHVYRERAGKNTLWFDPTKTCAYQLVPVAQHQSS</sequence>
<dbReference type="SUPFAM" id="SSF103473">
    <property type="entry name" value="MFS general substrate transporter"/>
    <property type="match status" value="1"/>
</dbReference>
<dbReference type="PANTHER" id="PTHR11660:SF57">
    <property type="entry name" value="SOLUTE CARRIER FAMILY 40 MEMBER"/>
    <property type="match status" value="1"/>
</dbReference>
<dbReference type="AlphaFoldDB" id="A0AAV1DY20"/>
<keyword evidence="8" id="KW-0406">Ion transport</keyword>
<evidence type="ECO:0000256" key="8">
    <source>
        <dbReference type="RuleBase" id="RU365065"/>
    </source>
</evidence>
<comment type="subcellular location">
    <subcellularLocation>
        <location evidence="1 8">Membrane</location>
        <topology evidence="1 8">Multi-pass membrane protein</topology>
    </subcellularLocation>
</comment>
<feature type="transmembrane region" description="Helical" evidence="8">
    <location>
        <begin position="328"/>
        <end position="351"/>
    </location>
</feature>
<dbReference type="GO" id="GO:0005381">
    <property type="term" value="F:iron ion transmembrane transporter activity"/>
    <property type="evidence" value="ECO:0007669"/>
    <property type="project" value="UniProtKB-UniRule"/>
</dbReference>
<keyword evidence="10" id="KW-1185">Reference proteome</keyword>
<organism evidence="9 10">
    <name type="scientific">Oldenlandia corymbosa var. corymbosa</name>
    <dbReference type="NCBI Taxonomy" id="529605"/>
    <lineage>
        <taxon>Eukaryota</taxon>
        <taxon>Viridiplantae</taxon>
        <taxon>Streptophyta</taxon>
        <taxon>Embryophyta</taxon>
        <taxon>Tracheophyta</taxon>
        <taxon>Spermatophyta</taxon>
        <taxon>Magnoliopsida</taxon>
        <taxon>eudicotyledons</taxon>
        <taxon>Gunneridae</taxon>
        <taxon>Pentapetalae</taxon>
        <taxon>asterids</taxon>
        <taxon>lamiids</taxon>
        <taxon>Gentianales</taxon>
        <taxon>Rubiaceae</taxon>
        <taxon>Rubioideae</taxon>
        <taxon>Spermacoceae</taxon>
        <taxon>Hedyotis-Oldenlandia complex</taxon>
        <taxon>Oldenlandia</taxon>
    </lineage>
</organism>
<feature type="transmembrane region" description="Helical" evidence="8">
    <location>
        <begin position="298"/>
        <end position="322"/>
    </location>
</feature>
<evidence type="ECO:0000256" key="1">
    <source>
        <dbReference type="ARBA" id="ARBA00004141"/>
    </source>
</evidence>
<evidence type="ECO:0000256" key="4">
    <source>
        <dbReference type="ARBA" id="ARBA00022692"/>
    </source>
</evidence>
<keyword evidence="3 8" id="KW-0813">Transport</keyword>
<comment type="similarity">
    <text evidence="7">Belongs to the major facilitator superfamily. Phosphate:H(+) symporter (TC 2.A.1.9) family.</text>
</comment>
<gene>
    <name evidence="9" type="ORF">OLC1_LOCUS19052</name>
</gene>
<dbReference type="InterPro" id="IPR036259">
    <property type="entry name" value="MFS_trans_sf"/>
</dbReference>
<dbReference type="InterPro" id="IPR009716">
    <property type="entry name" value="Ferroportin-1"/>
</dbReference>
<feature type="transmembrane region" description="Helical" evidence="8">
    <location>
        <begin position="212"/>
        <end position="233"/>
    </location>
</feature>
<evidence type="ECO:0000313" key="10">
    <source>
        <dbReference type="Proteomes" id="UP001161247"/>
    </source>
</evidence>
<keyword evidence="6 8" id="KW-0472">Membrane</keyword>
<evidence type="ECO:0000256" key="7">
    <source>
        <dbReference type="ARBA" id="ARBA00044504"/>
    </source>
</evidence>
<feature type="transmembrane region" description="Helical" evidence="8">
    <location>
        <begin position="185"/>
        <end position="206"/>
    </location>
</feature>